<dbReference type="EMBL" id="ABIL02000006">
    <property type="protein sequence ID" value="EDS71849.1"/>
    <property type="molecule type" value="Genomic_DNA"/>
</dbReference>
<gene>
    <name evidence="1" type="ORF">ANASTE_01552</name>
</gene>
<sequence>MFISQIKLKNSIYFVIITVCVTKGKMEVNISFNMSYINLEVIRKLWKI</sequence>
<reference evidence="1" key="2">
    <citation type="submission" date="2013-08" db="EMBL/GenBank/DDBJ databases">
        <title>Draft genome sequence of Anaerofustis stercorihominis (DSM 17244).</title>
        <authorList>
            <person name="Sudarsanam P."/>
            <person name="Ley R."/>
            <person name="Guruge J."/>
            <person name="Turnbaugh P.J."/>
            <person name="Mahowald M."/>
            <person name="Liep D."/>
            <person name="Gordon J."/>
        </authorList>
    </citation>
    <scope>NUCLEOTIDE SEQUENCE</scope>
    <source>
        <strain evidence="1">DSM 17244</strain>
    </source>
</reference>
<dbReference type="STRING" id="445971.ANASTE_01552"/>
<name>B1CC52_9FIRM</name>
<reference evidence="1" key="1">
    <citation type="submission" date="2008-01" db="EMBL/GenBank/DDBJ databases">
        <authorList>
            <person name="Fulton L."/>
            <person name="Clifton S."/>
            <person name="Fulton B."/>
            <person name="Xu J."/>
            <person name="Minx P."/>
            <person name="Pepin K.H."/>
            <person name="Johnson M."/>
            <person name="Thiruvilangam P."/>
            <person name="Bhonagiri V."/>
            <person name="Nash W.E."/>
            <person name="Mardis E.R."/>
            <person name="Wilson R.K."/>
        </authorList>
    </citation>
    <scope>NUCLEOTIDE SEQUENCE [LARGE SCALE GENOMIC DNA]</scope>
    <source>
        <strain evidence="1">DSM 17244</strain>
    </source>
</reference>
<organism evidence="1 2">
    <name type="scientific">Anaerofustis stercorihominis DSM 17244</name>
    <dbReference type="NCBI Taxonomy" id="445971"/>
    <lineage>
        <taxon>Bacteria</taxon>
        <taxon>Bacillati</taxon>
        <taxon>Bacillota</taxon>
        <taxon>Clostridia</taxon>
        <taxon>Eubacteriales</taxon>
        <taxon>Eubacteriaceae</taxon>
        <taxon>Anaerofustis</taxon>
    </lineage>
</organism>
<protein>
    <submittedName>
        <fullName evidence="1">Uncharacterized protein</fullName>
    </submittedName>
</protein>
<dbReference type="Proteomes" id="UP000005178">
    <property type="component" value="Unassembled WGS sequence"/>
</dbReference>
<keyword evidence="2" id="KW-1185">Reference proteome</keyword>
<dbReference type="AlphaFoldDB" id="B1CC52"/>
<evidence type="ECO:0000313" key="1">
    <source>
        <dbReference type="EMBL" id="EDS71849.1"/>
    </source>
</evidence>
<accession>B1CC52</accession>
<evidence type="ECO:0000313" key="2">
    <source>
        <dbReference type="Proteomes" id="UP000005178"/>
    </source>
</evidence>
<comment type="caution">
    <text evidence="1">The sequence shown here is derived from an EMBL/GenBank/DDBJ whole genome shotgun (WGS) entry which is preliminary data.</text>
</comment>
<proteinExistence type="predicted"/>
<dbReference type="HOGENOM" id="CLU_3148843_0_0_9"/>